<dbReference type="Gene3D" id="1.10.1740.10">
    <property type="match status" value="1"/>
</dbReference>
<dbReference type="GO" id="GO:0006352">
    <property type="term" value="P:DNA-templated transcription initiation"/>
    <property type="evidence" value="ECO:0007669"/>
    <property type="project" value="InterPro"/>
</dbReference>
<dbReference type="Gene3D" id="1.10.10.10">
    <property type="entry name" value="Winged helix-like DNA-binding domain superfamily/Winged helix DNA-binding domain"/>
    <property type="match status" value="1"/>
</dbReference>
<dbReference type="GO" id="GO:0016987">
    <property type="term" value="F:sigma factor activity"/>
    <property type="evidence" value="ECO:0007669"/>
    <property type="project" value="UniProtKB-KW"/>
</dbReference>
<reference evidence="6 7" key="1">
    <citation type="submission" date="2020-10" db="EMBL/GenBank/DDBJ databases">
        <title>Complete genome sequence of Paludibaculum fermentans P105T, a facultatively anaerobic acidobacterium capable of dissimilatory Fe(III) reduction.</title>
        <authorList>
            <person name="Dedysh S.N."/>
            <person name="Beletsky A.V."/>
            <person name="Kulichevskaya I.S."/>
            <person name="Mardanov A.V."/>
            <person name="Ravin N.V."/>
        </authorList>
    </citation>
    <scope>NUCLEOTIDE SEQUENCE [LARGE SCALE GENOMIC DNA]</scope>
    <source>
        <strain evidence="6 7">P105</strain>
    </source>
</reference>
<dbReference type="NCBIfam" id="TIGR02937">
    <property type="entry name" value="sigma70-ECF"/>
    <property type="match status" value="1"/>
</dbReference>
<evidence type="ECO:0000256" key="1">
    <source>
        <dbReference type="ARBA" id="ARBA00010641"/>
    </source>
</evidence>
<evidence type="ECO:0000256" key="2">
    <source>
        <dbReference type="ARBA" id="ARBA00023015"/>
    </source>
</evidence>
<name>A0A7S7SML7_PALFE</name>
<evidence type="ECO:0000313" key="7">
    <source>
        <dbReference type="Proteomes" id="UP000593892"/>
    </source>
</evidence>
<organism evidence="6 7">
    <name type="scientific">Paludibaculum fermentans</name>
    <dbReference type="NCBI Taxonomy" id="1473598"/>
    <lineage>
        <taxon>Bacteria</taxon>
        <taxon>Pseudomonadati</taxon>
        <taxon>Acidobacteriota</taxon>
        <taxon>Terriglobia</taxon>
        <taxon>Bryobacterales</taxon>
        <taxon>Bryobacteraceae</taxon>
        <taxon>Paludibaculum</taxon>
    </lineage>
</organism>
<dbReference type="InterPro" id="IPR013325">
    <property type="entry name" value="RNA_pol_sigma_r2"/>
</dbReference>
<dbReference type="EMBL" id="CP063849">
    <property type="protein sequence ID" value="QOY89616.1"/>
    <property type="molecule type" value="Genomic_DNA"/>
</dbReference>
<dbReference type="KEGG" id="pfer:IRI77_06600"/>
<evidence type="ECO:0000256" key="3">
    <source>
        <dbReference type="ARBA" id="ARBA00023082"/>
    </source>
</evidence>
<dbReference type="InterPro" id="IPR013324">
    <property type="entry name" value="RNA_pol_sigma_r3/r4-like"/>
</dbReference>
<dbReference type="PANTHER" id="PTHR43133">
    <property type="entry name" value="RNA POLYMERASE ECF-TYPE SIGMA FACTO"/>
    <property type="match status" value="1"/>
</dbReference>
<keyword evidence="2" id="KW-0805">Transcription regulation</keyword>
<keyword evidence="7" id="KW-1185">Reference proteome</keyword>
<dbReference type="GO" id="GO:0003677">
    <property type="term" value="F:DNA binding"/>
    <property type="evidence" value="ECO:0007669"/>
    <property type="project" value="UniProtKB-KW"/>
</dbReference>
<gene>
    <name evidence="6" type="ORF">IRI77_06600</name>
</gene>
<evidence type="ECO:0000256" key="5">
    <source>
        <dbReference type="ARBA" id="ARBA00023163"/>
    </source>
</evidence>
<dbReference type="PANTHER" id="PTHR43133:SF8">
    <property type="entry name" value="RNA POLYMERASE SIGMA FACTOR HI_1459-RELATED"/>
    <property type="match status" value="1"/>
</dbReference>
<dbReference type="InterPro" id="IPR039425">
    <property type="entry name" value="RNA_pol_sigma-70-like"/>
</dbReference>
<sequence length="168" mass="19408">MPADETLGVLRERIFHFAASRLSREAAEDVTQETLLVLHEKYPQVAEPAELLPLAFQIVRFKMSSAVRKAVRRGEHTAVPVDELPLPSQGDDPEQAASRAELRRQLLEAIRGLGDRCRDIFRLKLMGRNFEEIRVHFEVDSINTIYTWDSRCRKSLLERLGGRWERSR</sequence>
<dbReference type="Proteomes" id="UP000593892">
    <property type="component" value="Chromosome"/>
</dbReference>
<protein>
    <submittedName>
        <fullName evidence="6">Sigma-70 family RNA polymerase sigma factor</fullName>
    </submittedName>
</protein>
<keyword evidence="3" id="KW-0731">Sigma factor</keyword>
<proteinExistence type="inferred from homology"/>
<dbReference type="SUPFAM" id="SSF88946">
    <property type="entry name" value="Sigma2 domain of RNA polymerase sigma factors"/>
    <property type="match status" value="1"/>
</dbReference>
<dbReference type="SUPFAM" id="SSF88659">
    <property type="entry name" value="Sigma3 and sigma4 domains of RNA polymerase sigma factors"/>
    <property type="match status" value="1"/>
</dbReference>
<keyword evidence="5" id="KW-0804">Transcription</keyword>
<accession>A0A7S7SML7</accession>
<comment type="similarity">
    <text evidence="1">Belongs to the sigma-70 factor family. ECF subfamily.</text>
</comment>
<dbReference type="AlphaFoldDB" id="A0A7S7SML7"/>
<evidence type="ECO:0000313" key="6">
    <source>
        <dbReference type="EMBL" id="QOY89616.1"/>
    </source>
</evidence>
<evidence type="ECO:0000256" key="4">
    <source>
        <dbReference type="ARBA" id="ARBA00023125"/>
    </source>
</evidence>
<keyword evidence="4" id="KW-0238">DNA-binding</keyword>
<dbReference type="InterPro" id="IPR036388">
    <property type="entry name" value="WH-like_DNA-bd_sf"/>
</dbReference>
<dbReference type="InterPro" id="IPR014284">
    <property type="entry name" value="RNA_pol_sigma-70_dom"/>
</dbReference>